<dbReference type="SUPFAM" id="SSF54523">
    <property type="entry name" value="Pili subunits"/>
    <property type="match status" value="1"/>
</dbReference>
<keyword evidence="1" id="KW-0488">Methylation</keyword>
<protein>
    <submittedName>
        <fullName evidence="2">Prepilin-type N-terminal cleavage/methylation domain-containing protein</fullName>
    </submittedName>
</protein>
<evidence type="ECO:0000313" key="2">
    <source>
        <dbReference type="EMBL" id="WDE96537.1"/>
    </source>
</evidence>
<dbReference type="PRINTS" id="PR00813">
    <property type="entry name" value="BCTERIALGSPG"/>
</dbReference>
<evidence type="ECO:0000256" key="1">
    <source>
        <dbReference type="ARBA" id="ARBA00022481"/>
    </source>
</evidence>
<dbReference type="NCBIfam" id="TIGR02532">
    <property type="entry name" value="IV_pilin_GFxxxE"/>
    <property type="match status" value="1"/>
</dbReference>
<dbReference type="Gene3D" id="3.30.700.10">
    <property type="entry name" value="Glycoprotein, Type 4 Pilin"/>
    <property type="match status" value="1"/>
</dbReference>
<organism evidence="2 3">
    <name type="scientific">Lentisphaera profundi</name>
    <dbReference type="NCBI Taxonomy" id="1658616"/>
    <lineage>
        <taxon>Bacteria</taxon>
        <taxon>Pseudomonadati</taxon>
        <taxon>Lentisphaerota</taxon>
        <taxon>Lentisphaeria</taxon>
        <taxon>Lentisphaerales</taxon>
        <taxon>Lentisphaeraceae</taxon>
        <taxon>Lentisphaera</taxon>
    </lineage>
</organism>
<proteinExistence type="predicted"/>
<dbReference type="InterPro" id="IPR045584">
    <property type="entry name" value="Pilin-like"/>
</dbReference>
<dbReference type="Proteomes" id="UP001214250">
    <property type="component" value="Chromosome 1"/>
</dbReference>
<name>A0ABY7VUG8_9BACT</name>
<keyword evidence="3" id="KW-1185">Reference proteome</keyword>
<accession>A0ABY7VUG8</accession>
<sequence length="247" mass="27142">MKNKMKSFTLIEVLVVIALLAILMSLLLPALGKARLKAKIAQCVNNEKQISTAVYMYSGDNEFYIPAHYTASDRRISFDDYLGMGYDGREISLNEAKAFKTSEAYKLYECPTDESHVTTSNHNRSYGGIQGNIGGNAAAKRGPIGEGSGLSKKFTQINYASDTIMFSEFHTAKNVLGGKSYGVFRVMDLQSSTTSGALTWSHGDFKFNHIFVDGSVRAISQVATYSGSGLDPWNDSSTINTMWDSMR</sequence>
<reference evidence="2 3" key="1">
    <citation type="submission" date="2023-02" db="EMBL/GenBank/DDBJ databases">
        <title>Genome sequence of Lentisphaera profundi SAORIC-696.</title>
        <authorList>
            <person name="Kim e."/>
            <person name="Cho J.-C."/>
            <person name="Choi A."/>
            <person name="Kang I."/>
        </authorList>
    </citation>
    <scope>NUCLEOTIDE SEQUENCE [LARGE SCALE GENOMIC DNA]</scope>
    <source>
        <strain evidence="2 3">SAORIC-696</strain>
    </source>
</reference>
<dbReference type="InterPro" id="IPR012902">
    <property type="entry name" value="N_methyl_site"/>
</dbReference>
<dbReference type="EMBL" id="CP117811">
    <property type="protein sequence ID" value="WDE96537.1"/>
    <property type="molecule type" value="Genomic_DNA"/>
</dbReference>
<dbReference type="RefSeq" id="WP_274150602.1">
    <property type="nucleotide sequence ID" value="NZ_CP117811.1"/>
</dbReference>
<dbReference type="PANTHER" id="PTHR30093">
    <property type="entry name" value="GENERAL SECRETION PATHWAY PROTEIN G"/>
    <property type="match status" value="1"/>
</dbReference>
<dbReference type="InterPro" id="IPR000983">
    <property type="entry name" value="Bac_GSPG_pilin"/>
</dbReference>
<dbReference type="Pfam" id="PF07963">
    <property type="entry name" value="N_methyl"/>
    <property type="match status" value="1"/>
</dbReference>
<gene>
    <name evidence="2" type="ORF">PQO03_00970</name>
</gene>
<evidence type="ECO:0000313" key="3">
    <source>
        <dbReference type="Proteomes" id="UP001214250"/>
    </source>
</evidence>